<dbReference type="Pfam" id="PF08240">
    <property type="entry name" value="ADH_N"/>
    <property type="match status" value="1"/>
</dbReference>
<dbReference type="CDD" id="cd08274">
    <property type="entry name" value="MDR9"/>
    <property type="match status" value="1"/>
</dbReference>
<dbReference type="Gene3D" id="3.90.180.10">
    <property type="entry name" value="Medium-chain alcohol dehydrogenases, catalytic domain"/>
    <property type="match status" value="1"/>
</dbReference>
<dbReference type="SMART" id="SM00829">
    <property type="entry name" value="PKS_ER"/>
    <property type="match status" value="1"/>
</dbReference>
<dbReference type="EMBL" id="CP033219">
    <property type="protein sequence ID" value="AZV77999.1"/>
    <property type="molecule type" value="Genomic_DNA"/>
</dbReference>
<evidence type="ECO:0000259" key="3">
    <source>
        <dbReference type="SMART" id="SM00829"/>
    </source>
</evidence>
<dbReference type="PANTHER" id="PTHR48106:SF18">
    <property type="entry name" value="QUINONE OXIDOREDUCTASE PIG3"/>
    <property type="match status" value="1"/>
</dbReference>
<reference evidence="4 5" key="1">
    <citation type="submission" date="2018-10" db="EMBL/GenBank/DDBJ databases">
        <title>Parasedimentitalea marina sp. nov., a psychrophilic bacterium isolated from deep seawater of the New Britain Trench.</title>
        <authorList>
            <person name="Cao J."/>
        </authorList>
    </citation>
    <scope>NUCLEOTIDE SEQUENCE [LARGE SCALE GENOMIC DNA]</scope>
    <source>
        <strain evidence="4 5">W43</strain>
    </source>
</reference>
<evidence type="ECO:0000256" key="2">
    <source>
        <dbReference type="ARBA" id="ARBA00023002"/>
    </source>
</evidence>
<dbReference type="PANTHER" id="PTHR48106">
    <property type="entry name" value="QUINONE OXIDOREDUCTASE PIG3-RELATED"/>
    <property type="match status" value="1"/>
</dbReference>
<keyword evidence="1" id="KW-0521">NADP</keyword>
<dbReference type="GO" id="GO:0070402">
    <property type="term" value="F:NADPH binding"/>
    <property type="evidence" value="ECO:0007669"/>
    <property type="project" value="TreeGrafter"/>
</dbReference>
<dbReference type="InterPro" id="IPR013154">
    <property type="entry name" value="ADH-like_N"/>
</dbReference>
<dbReference type="InterPro" id="IPR036291">
    <property type="entry name" value="NAD(P)-bd_dom_sf"/>
</dbReference>
<dbReference type="OrthoDB" id="9788224at2"/>
<evidence type="ECO:0000256" key="1">
    <source>
        <dbReference type="ARBA" id="ARBA00022857"/>
    </source>
</evidence>
<dbReference type="AlphaFoldDB" id="A0A3T0N1Y0"/>
<evidence type="ECO:0000313" key="5">
    <source>
        <dbReference type="Proteomes" id="UP000283063"/>
    </source>
</evidence>
<dbReference type="RefSeq" id="WP_127748555.1">
    <property type="nucleotide sequence ID" value="NZ_CP033219.1"/>
</dbReference>
<feature type="domain" description="Enoyl reductase (ER)" evidence="3">
    <location>
        <begin position="16"/>
        <end position="353"/>
    </location>
</feature>
<organism evidence="4 5">
    <name type="scientific">Parasedimentitalea marina</name>
    <dbReference type="NCBI Taxonomy" id="2483033"/>
    <lineage>
        <taxon>Bacteria</taxon>
        <taxon>Pseudomonadati</taxon>
        <taxon>Pseudomonadota</taxon>
        <taxon>Alphaproteobacteria</taxon>
        <taxon>Rhodobacterales</taxon>
        <taxon>Paracoccaceae</taxon>
        <taxon>Parasedimentitalea</taxon>
    </lineage>
</organism>
<proteinExistence type="predicted"/>
<dbReference type="Gene3D" id="3.40.50.720">
    <property type="entry name" value="NAD(P)-binding Rossmann-like Domain"/>
    <property type="match status" value="1"/>
</dbReference>
<accession>A0A3T0N1Y0</accession>
<dbReference type="SUPFAM" id="SSF51735">
    <property type="entry name" value="NAD(P)-binding Rossmann-fold domains"/>
    <property type="match status" value="1"/>
</dbReference>
<dbReference type="InterPro" id="IPR020843">
    <property type="entry name" value="ER"/>
</dbReference>
<gene>
    <name evidence="4" type="ORF">EBB79_08895</name>
</gene>
<keyword evidence="2" id="KW-0560">Oxidoreductase</keyword>
<protein>
    <submittedName>
        <fullName evidence="4">Alcohol dehydrogenase</fullName>
    </submittedName>
</protein>
<name>A0A3T0N1Y0_9RHOB</name>
<dbReference type="InterPro" id="IPR011032">
    <property type="entry name" value="GroES-like_sf"/>
</dbReference>
<dbReference type="Pfam" id="PF00107">
    <property type="entry name" value="ADH_zinc_N"/>
    <property type="match status" value="1"/>
</dbReference>
<dbReference type="InterPro" id="IPR013149">
    <property type="entry name" value="ADH-like_C"/>
</dbReference>
<dbReference type="GO" id="GO:0016651">
    <property type="term" value="F:oxidoreductase activity, acting on NAD(P)H"/>
    <property type="evidence" value="ECO:0007669"/>
    <property type="project" value="TreeGrafter"/>
</dbReference>
<keyword evidence="5" id="KW-1185">Reference proteome</keyword>
<dbReference type="SUPFAM" id="SSF50129">
    <property type="entry name" value="GroES-like"/>
    <property type="match status" value="1"/>
</dbReference>
<dbReference type="KEGG" id="sedi:EBB79_08895"/>
<evidence type="ECO:0000313" key="4">
    <source>
        <dbReference type="EMBL" id="AZV77999.1"/>
    </source>
</evidence>
<dbReference type="Proteomes" id="UP000283063">
    <property type="component" value="Chromosome"/>
</dbReference>
<sequence length="357" mass="37367">MTVPDTMKAMVLTGHGGLDKLEWRDDVPVPVPSAGEVLIRVGASAVNNTDVNTRTGWYSKNVRGDTGSAAQEGYEGASDADGAWSGALSFPRIQGADCCGMIVGLGEGVERSRLGERVLVRPMYRPDSAGDPHALVTFGSERNGGFAEFTTIGDKEAVCVNSPLSDAELASFPCAFSTAEGMIQRARIGAERVLITGASGGVGSAAVLLAKRRGAHVTAITSPSKALALEALGADATLGRDEALPRDTFDVVLDLVGGPLWPALLDAMSVGGRYVTSGAIAGPIVELDLRTLYLKDLTLVGSTRQDPRVFTDLVGYIEAGEIRPVLAKTYPLHDLHAAQEAFLDKSHIGKIGIAIPD</sequence>